<gene>
    <name evidence="2" type="ORF">C5167_000547</name>
</gene>
<evidence type="ECO:0000313" key="2">
    <source>
        <dbReference type="EMBL" id="RZC76392.1"/>
    </source>
</evidence>
<dbReference type="Proteomes" id="UP000316621">
    <property type="component" value="Chromosome 9"/>
</dbReference>
<keyword evidence="3" id="KW-1185">Reference proteome</keyword>
<organism evidence="2 3">
    <name type="scientific">Papaver somniferum</name>
    <name type="common">Opium poppy</name>
    <dbReference type="NCBI Taxonomy" id="3469"/>
    <lineage>
        <taxon>Eukaryota</taxon>
        <taxon>Viridiplantae</taxon>
        <taxon>Streptophyta</taxon>
        <taxon>Embryophyta</taxon>
        <taxon>Tracheophyta</taxon>
        <taxon>Spermatophyta</taxon>
        <taxon>Magnoliopsida</taxon>
        <taxon>Ranunculales</taxon>
        <taxon>Papaveraceae</taxon>
        <taxon>Papaveroideae</taxon>
        <taxon>Papaver</taxon>
    </lineage>
</organism>
<dbReference type="InterPro" id="IPR024593">
    <property type="entry name" value="DUF3444"/>
</dbReference>
<feature type="domain" description="DUF3444" evidence="1">
    <location>
        <begin position="115"/>
        <end position="222"/>
    </location>
</feature>
<evidence type="ECO:0000259" key="1">
    <source>
        <dbReference type="Pfam" id="PF11926"/>
    </source>
</evidence>
<dbReference type="EMBL" id="CM010723">
    <property type="protein sequence ID" value="RZC76392.1"/>
    <property type="molecule type" value="Genomic_DNA"/>
</dbReference>
<dbReference type="Gramene" id="RZC76392">
    <property type="protein sequence ID" value="RZC76392"/>
    <property type="gene ID" value="C5167_000547"/>
</dbReference>
<sequence length="428" mass="48160">MSRVFSPMGECPFKHWIASPSDEREARSANSMLQELMRVPNDPSQAVKSSSYAAQDNDDFIILVRLTDAPHKLQVLLTCLQCHTLSMYVSVRTGIVAIPSVSVDEAIPSSLSSSKFFELLDTEFCNFDQERSCEKFKTGQVWALYYKLDKFPKTYVQIECVELFLVFKLSAKWLKSCDPPRRIIPWVDKEMPVSCGIFKVTSSEVVFFYDSISFSHQLDIRSLAASDRPLDKSKATSVPNGDENVVAPTKKLSLDGVISIPGNVGEDIPSPPSSLKTIKMPVTRFCNFDVVRSCEMFKTGQIWALYCKLDKLPKTYAQIESFKSFPGFKLVVKLLKSCDPPRSIIPWIGKEIPVSCGTFKVTSSELVVFKDSISFSHQLSKVPAVNNVYTIHPKAGEVWALYRARCGQLRGCWELDPRSLAVYRYSTN</sequence>
<reference evidence="2 3" key="1">
    <citation type="journal article" date="2018" name="Science">
        <title>The opium poppy genome and morphinan production.</title>
        <authorList>
            <person name="Guo L."/>
            <person name="Winzer T."/>
            <person name="Yang X."/>
            <person name="Li Y."/>
            <person name="Ning Z."/>
            <person name="He Z."/>
            <person name="Teodor R."/>
            <person name="Lu Y."/>
            <person name="Bowser T.A."/>
            <person name="Graham I.A."/>
            <person name="Ye K."/>
        </authorList>
    </citation>
    <scope>NUCLEOTIDE SEQUENCE [LARGE SCALE GENOMIC DNA]</scope>
    <source>
        <strain evidence="3">cv. HN1</strain>
        <tissue evidence="2">Leaves</tissue>
    </source>
</reference>
<accession>A0A4Y7KVH0</accession>
<dbReference type="AlphaFoldDB" id="A0A4Y7KVH0"/>
<dbReference type="PANTHER" id="PTHR47374">
    <property type="entry name" value="ENDOSOME ANTIGEN-LIKE PROTEIN, PUTATIVE (DUF3444)-RELATED"/>
    <property type="match status" value="1"/>
</dbReference>
<feature type="domain" description="DUF3444" evidence="1">
    <location>
        <begin position="276"/>
        <end position="404"/>
    </location>
</feature>
<proteinExistence type="predicted"/>
<evidence type="ECO:0000313" key="3">
    <source>
        <dbReference type="Proteomes" id="UP000316621"/>
    </source>
</evidence>
<dbReference type="PANTHER" id="PTHR47374:SF6">
    <property type="entry name" value="ENDOSOME ANTIGEN-LIKE PROTEIN, PUTATIVE (DUF3444)-RELATED"/>
    <property type="match status" value="1"/>
</dbReference>
<protein>
    <recommendedName>
        <fullName evidence="1">DUF3444 domain-containing protein</fullName>
    </recommendedName>
</protein>
<name>A0A4Y7KVH0_PAPSO</name>
<dbReference type="Pfam" id="PF11926">
    <property type="entry name" value="DUF3444"/>
    <property type="match status" value="2"/>
</dbReference>